<dbReference type="OrthoDB" id="10265994at2759"/>
<protein>
    <submittedName>
        <fullName evidence="2">Uncharacterized protein</fullName>
    </submittedName>
</protein>
<dbReference type="Proteomes" id="UP000073492">
    <property type="component" value="Unassembled WGS sequence"/>
</dbReference>
<evidence type="ECO:0000313" key="3">
    <source>
        <dbReference type="Proteomes" id="UP000073492"/>
    </source>
</evidence>
<feature type="compositionally biased region" description="Pro residues" evidence="1">
    <location>
        <begin position="1"/>
        <end position="10"/>
    </location>
</feature>
<feature type="compositionally biased region" description="Low complexity" evidence="1">
    <location>
        <begin position="13"/>
        <end position="30"/>
    </location>
</feature>
<name>A0A139I5I8_9PEZI</name>
<gene>
    <name evidence="2" type="ORF">AC579_1222</name>
</gene>
<evidence type="ECO:0000256" key="1">
    <source>
        <dbReference type="SAM" id="MobiDB-lite"/>
    </source>
</evidence>
<comment type="caution">
    <text evidence="2">The sequence shown here is derived from an EMBL/GenBank/DDBJ whole genome shotgun (WGS) entry which is preliminary data.</text>
</comment>
<accession>A0A139I5I8</accession>
<feature type="compositionally biased region" description="Pro residues" evidence="1">
    <location>
        <begin position="320"/>
        <end position="338"/>
    </location>
</feature>
<feature type="region of interest" description="Disordered" evidence="1">
    <location>
        <begin position="1"/>
        <end position="30"/>
    </location>
</feature>
<reference evidence="2 3" key="1">
    <citation type="submission" date="2015-07" db="EMBL/GenBank/DDBJ databases">
        <title>Comparative genomics of the Sigatoka disease complex on banana suggests a link between parallel evolutionary changes in Pseudocercospora fijiensis and Pseudocercospora eumusae and increased virulence on the banana host.</title>
        <authorList>
            <person name="Chang T.-C."/>
            <person name="Salvucci A."/>
            <person name="Crous P.W."/>
            <person name="Stergiopoulos I."/>
        </authorList>
    </citation>
    <scope>NUCLEOTIDE SEQUENCE [LARGE SCALE GENOMIC DNA]</scope>
    <source>
        <strain evidence="2 3">CBS 116634</strain>
    </source>
</reference>
<feature type="compositionally biased region" description="Low complexity" evidence="1">
    <location>
        <begin position="231"/>
        <end position="252"/>
    </location>
</feature>
<feature type="region of interest" description="Disordered" evidence="1">
    <location>
        <begin position="48"/>
        <end position="100"/>
    </location>
</feature>
<feature type="region of interest" description="Disordered" evidence="1">
    <location>
        <begin position="207"/>
        <end position="338"/>
    </location>
</feature>
<evidence type="ECO:0000313" key="2">
    <source>
        <dbReference type="EMBL" id="KXT10023.1"/>
    </source>
</evidence>
<dbReference type="AlphaFoldDB" id="A0A139I5I8"/>
<dbReference type="EMBL" id="LFZO01000291">
    <property type="protein sequence ID" value="KXT10024.1"/>
    <property type="molecule type" value="Genomic_DNA"/>
</dbReference>
<feature type="compositionally biased region" description="Low complexity" evidence="1">
    <location>
        <begin position="295"/>
        <end position="319"/>
    </location>
</feature>
<dbReference type="EMBL" id="LFZO01000291">
    <property type="protein sequence ID" value="KXT10023.1"/>
    <property type="molecule type" value="Genomic_DNA"/>
</dbReference>
<keyword evidence="3" id="KW-1185">Reference proteome</keyword>
<organism evidence="2 3">
    <name type="scientific">Pseudocercospora musae</name>
    <dbReference type="NCBI Taxonomy" id="113226"/>
    <lineage>
        <taxon>Eukaryota</taxon>
        <taxon>Fungi</taxon>
        <taxon>Dikarya</taxon>
        <taxon>Ascomycota</taxon>
        <taxon>Pezizomycotina</taxon>
        <taxon>Dothideomycetes</taxon>
        <taxon>Dothideomycetidae</taxon>
        <taxon>Mycosphaerellales</taxon>
        <taxon>Mycosphaerellaceae</taxon>
        <taxon>Pseudocercospora</taxon>
    </lineage>
</organism>
<sequence>MSRPSSPPRPVARRPSGPRSPRVQSTRQSAAAAARIAILAQSRAARLESRSTACGQDEQLTRQYSVRPTVPRNPPSGPSTSARQQSKKPVVDEEEMSDDPRIQKYAQHSRNVMSANPAFYNKPLFRAFPSPTTNLSDIQRNLNEFDEHDIGAAGPSGRTFRTRVMDWVHVTARASIARHRPPPGAYRVWSPSGNSFFWTTDEAQRVGGQLQAQEEAARARARGRGSGSGSGSANSNSNSDSPASSRDSSQASVRTAYRVGVGEQVPESAFRRSSCSYSDSQDSEQEQEADVQGKSASASAEEEGAAPPQLQLQLPTRGRPLPPPPAPPPPPPPTADFV</sequence>
<proteinExistence type="predicted"/>